<protein>
    <recommendedName>
        <fullName evidence="6">WD40 repeat-like protein</fullName>
    </recommendedName>
</protein>
<evidence type="ECO:0008006" key="6">
    <source>
        <dbReference type="Google" id="ProtNLM"/>
    </source>
</evidence>
<dbReference type="InterPro" id="IPR036322">
    <property type="entry name" value="WD40_repeat_dom_sf"/>
</dbReference>
<keyword evidence="1 3" id="KW-0853">WD repeat</keyword>
<evidence type="ECO:0000256" key="2">
    <source>
        <dbReference type="ARBA" id="ARBA00022737"/>
    </source>
</evidence>
<comment type="caution">
    <text evidence="4">The sequence shown here is derived from an EMBL/GenBank/DDBJ whole genome shotgun (WGS) entry which is preliminary data.</text>
</comment>
<dbReference type="Gene3D" id="2.130.10.10">
    <property type="entry name" value="YVTN repeat-like/Quinoprotein amine dehydrogenase"/>
    <property type="match status" value="2"/>
</dbReference>
<dbReference type="PROSITE" id="PS50294">
    <property type="entry name" value="WD_REPEATS_REGION"/>
    <property type="match status" value="2"/>
</dbReference>
<sequence length="547" mass="61482">MALVHDTLRIDELDALVHLDKKVDLMKYLSKCSAFLRTDDGRVSFLHPSTKAYIQKQIFDPRTLPRRYSELTQACIEYVRQTLLKNKHTSEDPSSKEPLAAAIRDAHLFLRLRQSINSPKGVRGCNTLLFCPMESIIRNLWIKDALPSLESPPLMDRQWGHNFATFRGHDDYVRSVAFYPDGKLVASGSDDSRVRVWDAETGTTQNRFTIGKGWISSVAISSRGIVAAGSNDFSITLWYLATAHEVNCLPYQPGIMHALDTEEPEARKPLDGRRGAVHFVALAAYKNGHLLASCSERSIDVWDFGNGEHLQVMRSPCRILCGGLAASPNGAYLATRSYKGTADLWHTPRKRIEQEPEPAGWVEPRSPIDMALSPDGRTLAVMVWVSQQDESGWNLQHTLEGHRGYVLSVLISPDSKQILSSGADKTIRIWDTDSGDNVNKDSPSKTELRISKMRFDKDSSIHVMTPHGAKSLVTSSSGPSQVLSWSPYWFSYNKDGSEAWIMWRGKKVIFLPKQFGPSAYVVFDHRVVVYTNFGQVSYLQIFRGRHT</sequence>
<dbReference type="AlphaFoldDB" id="A0A9P8M8G1"/>
<dbReference type="InterPro" id="IPR019775">
    <property type="entry name" value="WD40_repeat_CS"/>
</dbReference>
<dbReference type="Proteomes" id="UP000764110">
    <property type="component" value="Unassembled WGS sequence"/>
</dbReference>
<dbReference type="SUPFAM" id="SSF50978">
    <property type="entry name" value="WD40 repeat-like"/>
    <property type="match status" value="1"/>
</dbReference>
<evidence type="ECO:0000313" key="4">
    <source>
        <dbReference type="EMBL" id="KAH0596621.1"/>
    </source>
</evidence>
<dbReference type="Pfam" id="PF00400">
    <property type="entry name" value="WD40"/>
    <property type="match status" value="2"/>
</dbReference>
<proteinExistence type="predicted"/>
<reference evidence="4 5" key="1">
    <citation type="submission" date="2020-07" db="EMBL/GenBank/DDBJ databases">
        <title>Metarhizium humberi genome.</title>
        <authorList>
            <person name="Lysoe E."/>
        </authorList>
    </citation>
    <scope>NUCLEOTIDE SEQUENCE [LARGE SCALE GENOMIC DNA]</scope>
    <source>
        <strain evidence="4 5">ESALQ1638</strain>
    </source>
</reference>
<keyword evidence="5" id="KW-1185">Reference proteome</keyword>
<dbReference type="InterPro" id="IPR020472">
    <property type="entry name" value="WD40_PAC1"/>
</dbReference>
<organism evidence="4 5">
    <name type="scientific">Metarhizium humberi</name>
    <dbReference type="NCBI Taxonomy" id="2596975"/>
    <lineage>
        <taxon>Eukaryota</taxon>
        <taxon>Fungi</taxon>
        <taxon>Dikarya</taxon>
        <taxon>Ascomycota</taxon>
        <taxon>Pezizomycotina</taxon>
        <taxon>Sordariomycetes</taxon>
        <taxon>Hypocreomycetidae</taxon>
        <taxon>Hypocreales</taxon>
        <taxon>Clavicipitaceae</taxon>
        <taxon>Metarhizium</taxon>
    </lineage>
</organism>
<dbReference type="SMART" id="SM00320">
    <property type="entry name" value="WD40"/>
    <property type="match status" value="5"/>
</dbReference>
<keyword evidence="2" id="KW-0677">Repeat</keyword>
<feature type="repeat" description="WD" evidence="3">
    <location>
        <begin position="166"/>
        <end position="207"/>
    </location>
</feature>
<dbReference type="PANTHER" id="PTHR19879:SF9">
    <property type="entry name" value="TRANSCRIPTION INITIATION FACTOR TFIID SUBUNIT 5"/>
    <property type="match status" value="1"/>
</dbReference>
<accession>A0A9P8M8G1</accession>
<dbReference type="PROSITE" id="PS00678">
    <property type="entry name" value="WD_REPEATS_1"/>
    <property type="match status" value="2"/>
</dbReference>
<evidence type="ECO:0000256" key="3">
    <source>
        <dbReference type="PROSITE-ProRule" id="PRU00221"/>
    </source>
</evidence>
<gene>
    <name evidence="4" type="ORF">MHUMG1_05739</name>
</gene>
<feature type="repeat" description="WD" evidence="3">
    <location>
        <begin position="399"/>
        <end position="440"/>
    </location>
</feature>
<dbReference type="PROSITE" id="PS50082">
    <property type="entry name" value="WD_REPEATS_2"/>
    <property type="match status" value="2"/>
</dbReference>
<dbReference type="PANTHER" id="PTHR19879">
    <property type="entry name" value="TRANSCRIPTION INITIATION FACTOR TFIID"/>
    <property type="match status" value="1"/>
</dbReference>
<name>A0A9P8M8G1_9HYPO</name>
<dbReference type="InterPro" id="IPR015943">
    <property type="entry name" value="WD40/YVTN_repeat-like_dom_sf"/>
</dbReference>
<evidence type="ECO:0000256" key="1">
    <source>
        <dbReference type="ARBA" id="ARBA00022574"/>
    </source>
</evidence>
<dbReference type="PRINTS" id="PR00320">
    <property type="entry name" value="GPROTEINBRPT"/>
</dbReference>
<dbReference type="EMBL" id="JACEFI010000009">
    <property type="protein sequence ID" value="KAH0596621.1"/>
    <property type="molecule type" value="Genomic_DNA"/>
</dbReference>
<dbReference type="InterPro" id="IPR001680">
    <property type="entry name" value="WD40_rpt"/>
</dbReference>
<evidence type="ECO:0000313" key="5">
    <source>
        <dbReference type="Proteomes" id="UP000764110"/>
    </source>
</evidence>